<dbReference type="Proteomes" id="UP001596152">
    <property type="component" value="Unassembled WGS sequence"/>
</dbReference>
<protein>
    <submittedName>
        <fullName evidence="2">Uncharacterized protein</fullName>
    </submittedName>
</protein>
<keyword evidence="1" id="KW-0812">Transmembrane</keyword>
<gene>
    <name evidence="2" type="ORF">ACFPIE_02400</name>
</gene>
<comment type="caution">
    <text evidence="2">The sequence shown here is derived from an EMBL/GenBank/DDBJ whole genome shotgun (WGS) entry which is preliminary data.</text>
</comment>
<keyword evidence="3" id="KW-1185">Reference proteome</keyword>
<feature type="transmembrane region" description="Helical" evidence="1">
    <location>
        <begin position="69"/>
        <end position="87"/>
    </location>
</feature>
<dbReference type="EMBL" id="JBHSLF010000004">
    <property type="protein sequence ID" value="MFC5342746.1"/>
    <property type="molecule type" value="Genomic_DNA"/>
</dbReference>
<sequence>MTYVDIIPLVIVGALAGAEFILRNVSKSAQDYRLTLAEKGERLLAREDLPLELRAEVERWLDDPFPCSCWLGVLLLPFIPFFVWISLAQNRGKASFDALRQTSPDIRGSYLELRAIIRKLQLANHPIMTPLGEFVVNLSLVMAIPVLLIVHRSPANSFDRDNSAVSVEEFWSHVPKLARS</sequence>
<organism evidence="2 3">
    <name type="scientific">Brevundimonas staleyi</name>
    <dbReference type="NCBI Taxonomy" id="74326"/>
    <lineage>
        <taxon>Bacteria</taxon>
        <taxon>Pseudomonadati</taxon>
        <taxon>Pseudomonadota</taxon>
        <taxon>Alphaproteobacteria</taxon>
        <taxon>Caulobacterales</taxon>
        <taxon>Caulobacteraceae</taxon>
        <taxon>Brevundimonas</taxon>
    </lineage>
</organism>
<evidence type="ECO:0000313" key="2">
    <source>
        <dbReference type="EMBL" id="MFC5342746.1"/>
    </source>
</evidence>
<feature type="transmembrane region" description="Helical" evidence="1">
    <location>
        <begin position="6"/>
        <end position="25"/>
    </location>
</feature>
<feature type="transmembrane region" description="Helical" evidence="1">
    <location>
        <begin position="134"/>
        <end position="150"/>
    </location>
</feature>
<dbReference type="RefSeq" id="WP_374038666.1">
    <property type="nucleotide sequence ID" value="NZ_CP169082.1"/>
</dbReference>
<name>A0ABW0FMH2_9CAUL</name>
<evidence type="ECO:0000313" key="3">
    <source>
        <dbReference type="Proteomes" id="UP001596152"/>
    </source>
</evidence>
<proteinExistence type="predicted"/>
<evidence type="ECO:0000256" key="1">
    <source>
        <dbReference type="SAM" id="Phobius"/>
    </source>
</evidence>
<accession>A0ABW0FMH2</accession>
<keyword evidence="1" id="KW-0472">Membrane</keyword>
<reference evidence="3" key="1">
    <citation type="journal article" date="2019" name="Int. J. Syst. Evol. Microbiol.">
        <title>The Global Catalogue of Microorganisms (GCM) 10K type strain sequencing project: providing services to taxonomists for standard genome sequencing and annotation.</title>
        <authorList>
            <consortium name="The Broad Institute Genomics Platform"/>
            <consortium name="The Broad Institute Genome Sequencing Center for Infectious Disease"/>
            <person name="Wu L."/>
            <person name="Ma J."/>
        </authorList>
    </citation>
    <scope>NUCLEOTIDE SEQUENCE [LARGE SCALE GENOMIC DNA]</scope>
    <source>
        <strain evidence="3">JCM 12125</strain>
    </source>
</reference>
<keyword evidence="1" id="KW-1133">Transmembrane helix</keyword>